<evidence type="ECO:0000313" key="1">
    <source>
        <dbReference type="EMBL" id="BAL59481.1"/>
    </source>
</evidence>
<proteinExistence type="predicted"/>
<organism evidence="1">
    <name type="scientific">Acetithermum autotrophicum</name>
    <dbReference type="NCBI Taxonomy" id="1446466"/>
    <lineage>
        <taxon>Bacteria</taxon>
        <taxon>Candidatus Bipolaricaulota</taxon>
        <taxon>Candidatus Acetithermum</taxon>
    </lineage>
</organism>
<dbReference type="Pfam" id="PF07927">
    <property type="entry name" value="HicA_toxin"/>
    <property type="match status" value="1"/>
</dbReference>
<dbReference type="EMBL" id="AP011803">
    <property type="protein sequence ID" value="BAL59481.1"/>
    <property type="molecule type" value="Genomic_DNA"/>
</dbReference>
<dbReference type="GO" id="GO:0003729">
    <property type="term" value="F:mRNA binding"/>
    <property type="evidence" value="ECO:0007669"/>
    <property type="project" value="InterPro"/>
</dbReference>
<dbReference type="InterPro" id="IPR012933">
    <property type="entry name" value="HicA_mRNA_interferase"/>
</dbReference>
<protein>
    <submittedName>
        <fullName evidence="1">Hypothetical conserved protein</fullName>
    </submittedName>
</protein>
<gene>
    <name evidence="1" type="ORF">HGMM_OP4C117</name>
</gene>
<name>H5SV52_ACEAU</name>
<dbReference type="AlphaFoldDB" id="H5SV52"/>
<accession>H5SV52</accession>
<reference evidence="1" key="2">
    <citation type="journal article" date="2012" name="PLoS ONE">
        <title>A Deeply Branching Thermophilic Bacterium with an Ancient Acetyl-CoA Pathway Dominates a Subsurface Ecosystem.</title>
        <authorList>
            <person name="Takami H."/>
            <person name="Noguchi H."/>
            <person name="Takaki Y."/>
            <person name="Uchiyama I."/>
            <person name="Toyoda A."/>
            <person name="Nishi S."/>
            <person name="Chee G.-J."/>
            <person name="Arai W."/>
            <person name="Nunoura T."/>
            <person name="Itoh T."/>
            <person name="Hattori M."/>
            <person name="Takai K."/>
        </authorList>
    </citation>
    <scope>NUCLEOTIDE SEQUENCE</scope>
</reference>
<sequence length="86" mass="10084">MPRRDKLLEQILRGTSDANIPFDEMCRLLQRLGFHMRIRGDHHIFTKENVEEILNLQPKEGKAKPYQVKQVRAVILKYKLGGENNV</sequence>
<dbReference type="SUPFAM" id="SSF54786">
    <property type="entry name" value="YcfA/nrd intein domain"/>
    <property type="match status" value="1"/>
</dbReference>
<reference evidence="1" key="1">
    <citation type="journal article" date="2005" name="Environ. Microbiol.">
        <title>Genetic and functional properties of uncultivated thermophilic crenarchaeotes from a subsurface gold mine as revealed by analysis of genome fragments.</title>
        <authorList>
            <person name="Nunoura T."/>
            <person name="Hirayama H."/>
            <person name="Takami H."/>
            <person name="Oida H."/>
            <person name="Nishi S."/>
            <person name="Shimamura S."/>
            <person name="Suzuki Y."/>
            <person name="Inagaki F."/>
            <person name="Takai K."/>
            <person name="Nealson K.H."/>
            <person name="Horikoshi K."/>
        </authorList>
    </citation>
    <scope>NUCLEOTIDE SEQUENCE</scope>
</reference>